<dbReference type="Pfam" id="PF02770">
    <property type="entry name" value="Acyl-CoA_dh_M"/>
    <property type="match status" value="1"/>
</dbReference>
<dbReference type="RefSeq" id="WP_057399313.1">
    <property type="nucleotide sequence ID" value="NZ_LJXB01000087.1"/>
</dbReference>
<evidence type="ECO:0000259" key="9">
    <source>
        <dbReference type="Pfam" id="PF02771"/>
    </source>
</evidence>
<keyword evidence="4 6" id="KW-0274">FAD</keyword>
<feature type="domain" description="Acyl-CoA dehydrogenase/oxidase C-terminal" evidence="7">
    <location>
        <begin position="244"/>
        <end position="355"/>
    </location>
</feature>
<dbReference type="Gene3D" id="2.40.110.10">
    <property type="entry name" value="Butyryl-CoA Dehydrogenase, subunit A, domain 2"/>
    <property type="match status" value="1"/>
</dbReference>
<sequence length="380" mass="41191">MDFTLSSEQQMLQDTVARLARDHYSFEAREGYYHSEAGMSPAFWNQMAELGLCSVPIAQEHGGFGGSGVDNMLIMTELGRNLCLEPFLQSQIHATGLLQQLGDASQQADLLPQVAEGSLQLAVALEELQSHYQLHDVQTQARPVEGGWCLSGRKIAVVGAASAGLILVSARTGGDARCEQGISLFLVKAQAHGLQRRDYPCIDGPRASDLILDDVFVASAGLLGDVGEALPALRYQQGRAIAGQCAEAIGGMQEAFRLTLDYLKTRKQFGAPIGKFQVLQHRMADMRGELEMATSMAILAACVADQADSDERSRQLAAAKFVIVRAARLIAEQAIQLHGGIGMTWEYNLAHHAKRLVMLGHQLGDDDHHLQAYADLLRSA</sequence>
<reference evidence="10 11" key="1">
    <citation type="submission" date="2015-09" db="EMBL/GenBank/DDBJ databases">
        <authorList>
            <person name="Jackson K.R."/>
            <person name="Lunt B.L."/>
            <person name="Fisher J.N.B."/>
            <person name="Gardner A.V."/>
            <person name="Bailey M.E."/>
            <person name="Deus L.M."/>
            <person name="Earl A.S."/>
            <person name="Gibby P.D."/>
            <person name="Hartmann K.A."/>
            <person name="Liu J.E."/>
            <person name="Manci A.M."/>
            <person name="Nielsen D.A."/>
            <person name="Solomon M.B."/>
            <person name="Breakwell D.P."/>
            <person name="Burnett S.H."/>
            <person name="Grose J.H."/>
        </authorList>
    </citation>
    <scope>NUCLEOTIDE SEQUENCE [LARGE SCALE GENOMIC DNA]</scope>
    <source>
        <strain evidence="10 11">S613</strain>
    </source>
</reference>
<organism evidence="10 11">
    <name type="scientific">Pseudomonas fluorescens</name>
    <dbReference type="NCBI Taxonomy" id="294"/>
    <lineage>
        <taxon>Bacteria</taxon>
        <taxon>Pseudomonadati</taxon>
        <taxon>Pseudomonadota</taxon>
        <taxon>Gammaproteobacteria</taxon>
        <taxon>Pseudomonadales</taxon>
        <taxon>Pseudomonadaceae</taxon>
        <taxon>Pseudomonas</taxon>
    </lineage>
</organism>
<dbReference type="PATRIC" id="fig|294.162.peg.4538"/>
<dbReference type="GO" id="GO:0003995">
    <property type="term" value="F:acyl-CoA dehydrogenase activity"/>
    <property type="evidence" value="ECO:0007669"/>
    <property type="project" value="TreeGrafter"/>
</dbReference>
<comment type="similarity">
    <text evidence="2 6">Belongs to the acyl-CoA dehydrogenase family.</text>
</comment>
<dbReference type="Pfam" id="PF02771">
    <property type="entry name" value="Acyl-CoA_dh_N"/>
    <property type="match status" value="1"/>
</dbReference>
<dbReference type="InterPro" id="IPR013786">
    <property type="entry name" value="AcylCoA_DH/ox_N"/>
</dbReference>
<dbReference type="Proteomes" id="UP000050349">
    <property type="component" value="Unassembled WGS sequence"/>
</dbReference>
<evidence type="ECO:0000313" key="11">
    <source>
        <dbReference type="Proteomes" id="UP000050349"/>
    </source>
</evidence>
<comment type="cofactor">
    <cofactor evidence="1 6">
        <name>FAD</name>
        <dbReference type="ChEBI" id="CHEBI:57692"/>
    </cofactor>
</comment>
<dbReference type="InterPro" id="IPR009100">
    <property type="entry name" value="AcylCoA_DH/oxidase_NM_dom_sf"/>
</dbReference>
<evidence type="ECO:0000256" key="6">
    <source>
        <dbReference type="RuleBase" id="RU362125"/>
    </source>
</evidence>
<name>A0A0P8WTM2_PSEFL</name>
<evidence type="ECO:0000259" key="7">
    <source>
        <dbReference type="Pfam" id="PF00441"/>
    </source>
</evidence>
<evidence type="ECO:0000256" key="2">
    <source>
        <dbReference type="ARBA" id="ARBA00009347"/>
    </source>
</evidence>
<dbReference type="SUPFAM" id="SSF47203">
    <property type="entry name" value="Acyl-CoA dehydrogenase C-terminal domain-like"/>
    <property type="match status" value="1"/>
</dbReference>
<gene>
    <name evidence="10" type="ORF">AN403_1489</name>
</gene>
<evidence type="ECO:0000313" key="10">
    <source>
        <dbReference type="EMBL" id="KPU56530.1"/>
    </source>
</evidence>
<comment type="caution">
    <text evidence="10">The sequence shown here is derived from an EMBL/GenBank/DDBJ whole genome shotgun (WGS) entry which is preliminary data.</text>
</comment>
<dbReference type="Pfam" id="PF00441">
    <property type="entry name" value="Acyl-CoA_dh_1"/>
    <property type="match status" value="1"/>
</dbReference>
<dbReference type="InterPro" id="IPR009075">
    <property type="entry name" value="AcylCo_DH/oxidase_C"/>
</dbReference>
<dbReference type="EMBL" id="LJXB01000087">
    <property type="protein sequence ID" value="KPU56530.1"/>
    <property type="molecule type" value="Genomic_DNA"/>
</dbReference>
<feature type="domain" description="Acyl-CoA oxidase/dehydrogenase middle" evidence="8">
    <location>
        <begin position="124"/>
        <end position="215"/>
    </location>
</feature>
<evidence type="ECO:0000256" key="4">
    <source>
        <dbReference type="ARBA" id="ARBA00022827"/>
    </source>
</evidence>
<proteinExistence type="inferred from homology"/>
<dbReference type="Gene3D" id="1.20.140.10">
    <property type="entry name" value="Butyryl-CoA Dehydrogenase, subunit A, domain 3"/>
    <property type="match status" value="1"/>
</dbReference>
<dbReference type="Gene3D" id="1.10.540.10">
    <property type="entry name" value="Acyl-CoA dehydrogenase/oxidase, N-terminal domain"/>
    <property type="match status" value="1"/>
</dbReference>
<dbReference type="GO" id="GO:0050660">
    <property type="term" value="F:flavin adenine dinucleotide binding"/>
    <property type="evidence" value="ECO:0007669"/>
    <property type="project" value="InterPro"/>
</dbReference>
<keyword evidence="3 6" id="KW-0285">Flavoprotein</keyword>
<dbReference type="SUPFAM" id="SSF56645">
    <property type="entry name" value="Acyl-CoA dehydrogenase NM domain-like"/>
    <property type="match status" value="1"/>
</dbReference>
<evidence type="ECO:0008006" key="12">
    <source>
        <dbReference type="Google" id="ProtNLM"/>
    </source>
</evidence>
<dbReference type="InterPro" id="IPR037069">
    <property type="entry name" value="AcylCoA_DH/ox_N_sf"/>
</dbReference>
<evidence type="ECO:0000256" key="3">
    <source>
        <dbReference type="ARBA" id="ARBA00022630"/>
    </source>
</evidence>
<evidence type="ECO:0000256" key="5">
    <source>
        <dbReference type="ARBA" id="ARBA00023002"/>
    </source>
</evidence>
<keyword evidence="5 6" id="KW-0560">Oxidoreductase</keyword>
<protein>
    <recommendedName>
        <fullName evidence="12">Pimeloyl-CoA dehydrogenase small subunit</fullName>
    </recommendedName>
</protein>
<feature type="domain" description="Acyl-CoA dehydrogenase/oxidase N-terminal" evidence="9">
    <location>
        <begin position="7"/>
        <end position="117"/>
    </location>
</feature>
<dbReference type="InterPro" id="IPR036250">
    <property type="entry name" value="AcylCo_DH-like_C"/>
</dbReference>
<evidence type="ECO:0000256" key="1">
    <source>
        <dbReference type="ARBA" id="ARBA00001974"/>
    </source>
</evidence>
<dbReference type="InterPro" id="IPR046373">
    <property type="entry name" value="Acyl-CoA_Oxase/DH_mid-dom_sf"/>
</dbReference>
<dbReference type="AlphaFoldDB" id="A0A0P8WTM2"/>
<accession>A0A0P8WTM2</accession>
<dbReference type="InterPro" id="IPR006091">
    <property type="entry name" value="Acyl-CoA_Oxase/DH_mid-dom"/>
</dbReference>
<dbReference type="OrthoDB" id="9769473at2"/>
<dbReference type="PANTHER" id="PTHR43884:SF20">
    <property type="entry name" value="ACYL-COA DEHYDROGENASE FADE28"/>
    <property type="match status" value="1"/>
</dbReference>
<dbReference type="PANTHER" id="PTHR43884">
    <property type="entry name" value="ACYL-COA DEHYDROGENASE"/>
    <property type="match status" value="1"/>
</dbReference>
<dbReference type="CDD" id="cd00567">
    <property type="entry name" value="ACAD"/>
    <property type="match status" value="1"/>
</dbReference>
<evidence type="ECO:0000259" key="8">
    <source>
        <dbReference type="Pfam" id="PF02770"/>
    </source>
</evidence>